<dbReference type="EMBL" id="JAAAID010000104">
    <property type="protein sequence ID" value="KAG0022446.1"/>
    <property type="molecule type" value="Genomic_DNA"/>
</dbReference>
<dbReference type="AlphaFoldDB" id="A0A9P6N3A5"/>
<accession>A0A9P6N3A5</accession>
<evidence type="ECO:0000313" key="2">
    <source>
        <dbReference type="Proteomes" id="UP000703661"/>
    </source>
</evidence>
<feature type="non-terminal residue" evidence="1">
    <location>
        <position position="1"/>
    </location>
</feature>
<dbReference type="Proteomes" id="UP000703661">
    <property type="component" value="Unassembled WGS sequence"/>
</dbReference>
<protein>
    <submittedName>
        <fullName evidence="1">Uncharacterized protein</fullName>
    </submittedName>
</protein>
<proteinExistence type="predicted"/>
<organism evidence="1 2">
    <name type="scientific">Entomortierella chlamydospora</name>
    <dbReference type="NCBI Taxonomy" id="101097"/>
    <lineage>
        <taxon>Eukaryota</taxon>
        <taxon>Fungi</taxon>
        <taxon>Fungi incertae sedis</taxon>
        <taxon>Mucoromycota</taxon>
        <taxon>Mortierellomycotina</taxon>
        <taxon>Mortierellomycetes</taxon>
        <taxon>Mortierellales</taxon>
        <taxon>Mortierellaceae</taxon>
        <taxon>Entomortierella</taxon>
    </lineage>
</organism>
<reference evidence="1" key="1">
    <citation type="journal article" date="2020" name="Fungal Divers.">
        <title>Resolving the Mortierellaceae phylogeny through synthesis of multi-gene phylogenetics and phylogenomics.</title>
        <authorList>
            <person name="Vandepol N."/>
            <person name="Liber J."/>
            <person name="Desiro A."/>
            <person name="Na H."/>
            <person name="Kennedy M."/>
            <person name="Barry K."/>
            <person name="Grigoriev I.V."/>
            <person name="Miller A.N."/>
            <person name="O'Donnell K."/>
            <person name="Stajich J.E."/>
            <person name="Bonito G."/>
        </authorList>
    </citation>
    <scope>NUCLEOTIDE SEQUENCE</scope>
    <source>
        <strain evidence="1">NRRL 2769</strain>
    </source>
</reference>
<evidence type="ECO:0000313" key="1">
    <source>
        <dbReference type="EMBL" id="KAG0022446.1"/>
    </source>
</evidence>
<comment type="caution">
    <text evidence="1">The sequence shown here is derived from an EMBL/GenBank/DDBJ whole genome shotgun (WGS) entry which is preliminary data.</text>
</comment>
<sequence length="171" mass="19630">SATASGNLPVAWACKNLKTLELRLAFRQGFTLGLFVDHFMMYCPRITRLHLVMFELNTGQTVGSPDEEGYCKIEPDVKLLVGLVHLEEITLSVRHIRGDLDITGMEFMRLHNSSSRDETVEHDGLRIVWPQLVAFNARYSFPKELDCSEFERGLEAIRPGVEFRIRRPFFT</sequence>
<keyword evidence="2" id="KW-1185">Reference proteome</keyword>
<gene>
    <name evidence="1" type="ORF">BGZ80_000218</name>
</gene>
<name>A0A9P6N3A5_9FUNG</name>